<keyword evidence="2 3" id="KW-0539">Nucleus</keyword>
<evidence type="ECO:0000313" key="7">
    <source>
        <dbReference type="Proteomes" id="UP000472268"/>
    </source>
</evidence>
<dbReference type="OMA" id="DDCVYIV"/>
<feature type="region of interest" description="Disordered" evidence="4">
    <location>
        <begin position="91"/>
        <end position="117"/>
    </location>
</feature>
<dbReference type="OrthoDB" id="9809580at2759"/>
<dbReference type="GeneID" id="115283950"/>
<evidence type="ECO:0000256" key="4">
    <source>
        <dbReference type="SAM" id="MobiDB-lite"/>
    </source>
</evidence>
<dbReference type="Ensembl" id="ENSSSUT00005040372.1">
    <property type="protein sequence ID" value="ENSSSUP00005035443.1"/>
    <property type="gene ID" value="ENSSSUG00005022729.1"/>
</dbReference>
<dbReference type="GO" id="GO:0000981">
    <property type="term" value="F:DNA-binding transcription factor activity, RNA polymerase II-specific"/>
    <property type="evidence" value="ECO:0007669"/>
    <property type="project" value="TreeGrafter"/>
</dbReference>
<dbReference type="Pfam" id="PF00046">
    <property type="entry name" value="Homeodomain"/>
    <property type="match status" value="1"/>
</dbReference>
<dbReference type="Gene3D" id="1.10.10.60">
    <property type="entry name" value="Homeodomain-like"/>
    <property type="match status" value="1"/>
</dbReference>
<keyword evidence="7" id="KW-1185">Reference proteome</keyword>
<dbReference type="GO" id="GO:0000977">
    <property type="term" value="F:RNA polymerase II transcription regulatory region sequence-specific DNA binding"/>
    <property type="evidence" value="ECO:0007669"/>
    <property type="project" value="TreeGrafter"/>
</dbReference>
<dbReference type="InterPro" id="IPR001356">
    <property type="entry name" value="HD"/>
</dbReference>
<dbReference type="PANTHER" id="PTHR24329:SF540">
    <property type="entry name" value="HOMEOBOX DOMAIN-CONTAINING PROTEIN"/>
    <property type="match status" value="1"/>
</dbReference>
<dbReference type="InterPro" id="IPR050649">
    <property type="entry name" value="Paired_Homeobox_TFs"/>
</dbReference>
<evidence type="ECO:0000256" key="1">
    <source>
        <dbReference type="ARBA" id="ARBA00004123"/>
    </source>
</evidence>
<evidence type="ECO:0000256" key="2">
    <source>
        <dbReference type="PROSITE-ProRule" id="PRU00108"/>
    </source>
</evidence>
<evidence type="ECO:0000259" key="5">
    <source>
        <dbReference type="PROSITE" id="PS50071"/>
    </source>
</evidence>
<reference evidence="6" key="1">
    <citation type="submission" date="2025-08" db="UniProtKB">
        <authorList>
            <consortium name="Ensembl"/>
        </authorList>
    </citation>
    <scope>IDENTIFICATION</scope>
</reference>
<dbReference type="InterPro" id="IPR009057">
    <property type="entry name" value="Homeodomain-like_sf"/>
</dbReference>
<sequence>MEPLPSGDCFDPGEFLDPDYRWVGMQEVEVRSEPVEEAAPEAKEVLPGPVGSINSGDADHDGNYEGFFSSVNHEGDVRREGDINAEGVVNHDGSGNQEIGGGVQELGQQHPEPPPQGAAVGALPACGGPQGLLRSRFTAVQVQELENVFQRTQYVDGPTRKELARSMDVSETRVQAWFKNRRAKMRRNVRAALLRNTEPANLHHLYVLKLDPSNIILLDQS</sequence>
<organism evidence="6 7">
    <name type="scientific">Suricata suricatta</name>
    <name type="common">Meerkat</name>
    <dbReference type="NCBI Taxonomy" id="37032"/>
    <lineage>
        <taxon>Eukaryota</taxon>
        <taxon>Metazoa</taxon>
        <taxon>Chordata</taxon>
        <taxon>Craniata</taxon>
        <taxon>Vertebrata</taxon>
        <taxon>Euteleostomi</taxon>
        <taxon>Mammalia</taxon>
        <taxon>Eutheria</taxon>
        <taxon>Laurasiatheria</taxon>
        <taxon>Carnivora</taxon>
        <taxon>Feliformia</taxon>
        <taxon>Herpestidae</taxon>
        <taxon>Suricata</taxon>
    </lineage>
</organism>
<name>A0A673VCY9_SURSU</name>
<dbReference type="Proteomes" id="UP000472268">
    <property type="component" value="Unplaced"/>
</dbReference>
<keyword evidence="2 3" id="KW-0238">DNA-binding</keyword>
<dbReference type="CDD" id="cd00086">
    <property type="entry name" value="homeodomain"/>
    <property type="match status" value="1"/>
</dbReference>
<protein>
    <recommendedName>
        <fullName evidence="5">Homeobox domain-containing protein</fullName>
    </recommendedName>
</protein>
<dbReference type="PANTHER" id="PTHR24329">
    <property type="entry name" value="HOMEOBOX PROTEIN ARISTALESS"/>
    <property type="match status" value="1"/>
</dbReference>
<keyword evidence="2 3" id="KW-0371">Homeobox</keyword>
<dbReference type="SUPFAM" id="SSF46689">
    <property type="entry name" value="Homeodomain-like"/>
    <property type="match status" value="1"/>
</dbReference>
<feature type="domain" description="Homeobox" evidence="5">
    <location>
        <begin position="134"/>
        <end position="188"/>
    </location>
</feature>
<dbReference type="RefSeq" id="XP_029786321.1">
    <property type="nucleotide sequence ID" value="XM_029930461.1"/>
</dbReference>
<dbReference type="AlphaFoldDB" id="A0A673VCY9"/>
<evidence type="ECO:0000313" key="6">
    <source>
        <dbReference type="Ensembl" id="ENSSSUP00005035443.1"/>
    </source>
</evidence>
<evidence type="ECO:0000256" key="3">
    <source>
        <dbReference type="RuleBase" id="RU000682"/>
    </source>
</evidence>
<dbReference type="GO" id="GO:0005634">
    <property type="term" value="C:nucleus"/>
    <property type="evidence" value="ECO:0007669"/>
    <property type="project" value="UniProtKB-SubCell"/>
</dbReference>
<gene>
    <name evidence="6" type="primary">LOC115283950</name>
</gene>
<feature type="DNA-binding region" description="Homeobox" evidence="2">
    <location>
        <begin position="136"/>
        <end position="189"/>
    </location>
</feature>
<dbReference type="SMART" id="SM00389">
    <property type="entry name" value="HOX"/>
    <property type="match status" value="1"/>
</dbReference>
<accession>A0A673VCY9</accession>
<proteinExistence type="predicted"/>
<comment type="subcellular location">
    <subcellularLocation>
        <location evidence="1 2 3">Nucleus</location>
    </subcellularLocation>
</comment>
<dbReference type="PROSITE" id="PS50071">
    <property type="entry name" value="HOMEOBOX_2"/>
    <property type="match status" value="1"/>
</dbReference>
<reference evidence="6" key="2">
    <citation type="submission" date="2025-09" db="UniProtKB">
        <authorList>
            <consortium name="Ensembl"/>
        </authorList>
    </citation>
    <scope>IDENTIFICATION</scope>
</reference>